<gene>
    <name evidence="1" type="ORF">SteCoe_24771</name>
</gene>
<evidence type="ECO:0000313" key="2">
    <source>
        <dbReference type="Proteomes" id="UP000187209"/>
    </source>
</evidence>
<dbReference type="SUPFAM" id="SSF117281">
    <property type="entry name" value="Kelch motif"/>
    <property type="match status" value="1"/>
</dbReference>
<dbReference type="Proteomes" id="UP000187209">
    <property type="component" value="Unassembled WGS sequence"/>
</dbReference>
<dbReference type="OrthoDB" id="347268at2759"/>
<proteinExistence type="predicted"/>
<dbReference type="InterPro" id="IPR015915">
    <property type="entry name" value="Kelch-typ_b-propeller"/>
</dbReference>
<comment type="caution">
    <text evidence="1">The sequence shown here is derived from an EMBL/GenBank/DDBJ whole genome shotgun (WGS) entry which is preliminary data.</text>
</comment>
<keyword evidence="2" id="KW-1185">Reference proteome</keyword>
<dbReference type="EMBL" id="MPUH01000659">
    <property type="protein sequence ID" value="OMJ75962.1"/>
    <property type="molecule type" value="Genomic_DNA"/>
</dbReference>
<name>A0A1R2BGR6_9CILI</name>
<dbReference type="Gene3D" id="2.120.10.80">
    <property type="entry name" value="Kelch-type beta propeller"/>
    <property type="match status" value="1"/>
</dbReference>
<accession>A0A1R2BGR6</accession>
<sequence length="364" mass="40756">MGCGCCKKSDVTEPEKRNISQAIAKSETENIFDSPFTREAVRDHDGTLKPGQIPEIVENAYDQLLGDENFLDIEESFALNPLKANPFVEEWKEVPVSPSKYLQYDQVYNKPPVKDIQPAVLVDLTQNFLSIFDTRNQNIDRLESRIFTRGARAIYLPSQIILICGGKNSKASYTVDIEKKELKKGNDMFEEREYHSVCYVGDYAMATGGMAYEELYACEIYFRGCWSRTGNMVQARSFHSSIGLEKCVYVIGGMRVKSLEKWSDGKWSVLDLVLPSNLSRIGVAPLTAYSILVVGGEQSGKGYSIGTWELDVNICKAEQLANLPNIGLFDSCGSLASDVVFLLLAECLYQFNVKSKTWTISKLT</sequence>
<reference evidence="1 2" key="1">
    <citation type="submission" date="2016-11" db="EMBL/GenBank/DDBJ databases">
        <title>The macronuclear genome of Stentor coeruleus: a giant cell with tiny introns.</title>
        <authorList>
            <person name="Slabodnick M."/>
            <person name="Ruby J.G."/>
            <person name="Reiff S.B."/>
            <person name="Swart E.C."/>
            <person name="Gosai S."/>
            <person name="Prabakaran S."/>
            <person name="Witkowska E."/>
            <person name="Larue G.E."/>
            <person name="Fisher S."/>
            <person name="Freeman R.M."/>
            <person name="Gunawardena J."/>
            <person name="Chu W."/>
            <person name="Stover N.A."/>
            <person name="Gregory B.D."/>
            <person name="Nowacki M."/>
            <person name="Derisi J."/>
            <person name="Roy S.W."/>
            <person name="Marshall W.F."/>
            <person name="Sood P."/>
        </authorList>
    </citation>
    <scope>NUCLEOTIDE SEQUENCE [LARGE SCALE GENOMIC DNA]</scope>
    <source>
        <strain evidence="1">WM001</strain>
    </source>
</reference>
<organism evidence="1 2">
    <name type="scientific">Stentor coeruleus</name>
    <dbReference type="NCBI Taxonomy" id="5963"/>
    <lineage>
        <taxon>Eukaryota</taxon>
        <taxon>Sar</taxon>
        <taxon>Alveolata</taxon>
        <taxon>Ciliophora</taxon>
        <taxon>Postciliodesmatophora</taxon>
        <taxon>Heterotrichea</taxon>
        <taxon>Heterotrichida</taxon>
        <taxon>Stentoridae</taxon>
        <taxon>Stentor</taxon>
    </lineage>
</organism>
<dbReference type="AlphaFoldDB" id="A0A1R2BGR6"/>
<evidence type="ECO:0000313" key="1">
    <source>
        <dbReference type="EMBL" id="OMJ75962.1"/>
    </source>
</evidence>
<protein>
    <submittedName>
        <fullName evidence="1">Uncharacterized protein</fullName>
    </submittedName>
</protein>